<evidence type="ECO:0000259" key="2">
    <source>
        <dbReference type="Pfam" id="PF01011"/>
    </source>
</evidence>
<proteinExistence type="predicted"/>
<accession>A0A383CVL1</accession>
<dbReference type="AlphaFoldDB" id="A0A383CVL1"/>
<feature type="compositionally biased region" description="Polar residues" evidence="1">
    <location>
        <begin position="8"/>
        <end position="18"/>
    </location>
</feature>
<feature type="region of interest" description="Disordered" evidence="1">
    <location>
        <begin position="1"/>
        <end position="30"/>
    </location>
</feature>
<name>A0A383CVL1_9ZZZZ</name>
<organism evidence="3">
    <name type="scientific">marine metagenome</name>
    <dbReference type="NCBI Taxonomy" id="408172"/>
    <lineage>
        <taxon>unclassified sequences</taxon>
        <taxon>metagenomes</taxon>
        <taxon>ecological metagenomes</taxon>
    </lineage>
</organism>
<feature type="non-terminal residue" evidence="3">
    <location>
        <position position="1"/>
    </location>
</feature>
<feature type="non-terminal residue" evidence="3">
    <location>
        <position position="238"/>
    </location>
</feature>
<dbReference type="InterPro" id="IPR011047">
    <property type="entry name" value="Quinoprotein_ADH-like_sf"/>
</dbReference>
<evidence type="ECO:0000256" key="1">
    <source>
        <dbReference type="SAM" id="MobiDB-lite"/>
    </source>
</evidence>
<feature type="domain" description="Pyrrolo-quinoline quinone repeat" evidence="2">
    <location>
        <begin position="2"/>
        <end position="237"/>
    </location>
</feature>
<dbReference type="SUPFAM" id="SSF50998">
    <property type="entry name" value="Quinoprotein alcohol dehydrogenase-like"/>
    <property type="match status" value="1"/>
</dbReference>
<evidence type="ECO:0000313" key="3">
    <source>
        <dbReference type="EMBL" id="SVE36376.1"/>
    </source>
</evidence>
<sequence length="238" mass="25630">VEKPVPQSPLSSEKASPTQPMPSKPAAFDRQGLSEADLIDFTPELRQAAQALVVNFRHGPLYTPPSEQGTILVPGLLGGADWSGAVAHPGKGLLYVPSHTLPALVWTKRNDNPLALSSYRAETSEPFTGPRGLPLTKPPYGRITAIDMQTGEHVWMSPVGRGPVDHPALRDLDLPDLGWANRSFAVATSTLLLVASQDPDSFPERRRRRSASTSQEAYLRAFDLDTGDLVGQVALPGN</sequence>
<dbReference type="InterPro" id="IPR002372">
    <property type="entry name" value="PQQ_rpt_dom"/>
</dbReference>
<protein>
    <recommendedName>
        <fullName evidence="2">Pyrrolo-quinoline quinone repeat domain-containing protein</fullName>
    </recommendedName>
</protein>
<dbReference type="EMBL" id="UINC01212171">
    <property type="protein sequence ID" value="SVE36376.1"/>
    <property type="molecule type" value="Genomic_DNA"/>
</dbReference>
<dbReference type="Gene3D" id="2.140.10.10">
    <property type="entry name" value="Quinoprotein alcohol dehydrogenase-like superfamily"/>
    <property type="match status" value="1"/>
</dbReference>
<dbReference type="Pfam" id="PF01011">
    <property type="entry name" value="PQQ"/>
    <property type="match status" value="1"/>
</dbReference>
<gene>
    <name evidence="3" type="ORF">METZ01_LOCUS489230</name>
</gene>
<reference evidence="3" key="1">
    <citation type="submission" date="2018-05" db="EMBL/GenBank/DDBJ databases">
        <authorList>
            <person name="Lanie J.A."/>
            <person name="Ng W.-L."/>
            <person name="Kazmierczak K.M."/>
            <person name="Andrzejewski T.M."/>
            <person name="Davidsen T.M."/>
            <person name="Wayne K.J."/>
            <person name="Tettelin H."/>
            <person name="Glass J.I."/>
            <person name="Rusch D."/>
            <person name="Podicherti R."/>
            <person name="Tsui H.-C.T."/>
            <person name="Winkler M.E."/>
        </authorList>
    </citation>
    <scope>NUCLEOTIDE SEQUENCE</scope>
</reference>